<evidence type="ECO:0000259" key="2">
    <source>
        <dbReference type="Pfam" id="PF01370"/>
    </source>
</evidence>
<sequence length="360" mass="39988">MDALSVAFVTGSAGLIGSESVRHFAALGFEVVGIDNDLRSSFFGADASTAWNARRLSRDLGPAYTHLTLDIRDREALARAFRRYGDAVSVVIHTAAQPSHDWAARDPFTDFDVNATGTLNLLQNAREHCPEAPFVHCSTNKVYGDRPNDLPLVELDTRFELAASHPYAGGVPEEMPVDASLHSLFGASKLAADVLVQEYGRYFGMRTACFRAGTLTGPAHSAAHLHGFLGYLMRCAMTRRPYTVVGHGGKQVRDTLHSRDVVRAFEAFWREPRPAAVYNLGGGRHANCSVLEAIELVEKITGEELERSYADRPRPGDHRWWIGSNARFTAEHPGWRPTYDVLDILYEIHDANRDRWTPTR</sequence>
<accession>A0A8J3YNU0</accession>
<dbReference type="InterPro" id="IPR036291">
    <property type="entry name" value="NAD(P)-bd_dom_sf"/>
</dbReference>
<evidence type="ECO:0000313" key="4">
    <source>
        <dbReference type="Proteomes" id="UP000619260"/>
    </source>
</evidence>
<keyword evidence="4" id="KW-1185">Reference proteome</keyword>
<dbReference type="InterPro" id="IPR001509">
    <property type="entry name" value="Epimerase_deHydtase"/>
</dbReference>
<protein>
    <submittedName>
        <fullName evidence="3">NAD-dependent epimerase</fullName>
    </submittedName>
</protein>
<comment type="caution">
    <text evidence="3">The sequence shown here is derived from an EMBL/GenBank/DDBJ whole genome shotgun (WGS) entry which is preliminary data.</text>
</comment>
<dbReference type="EMBL" id="BOPF01000014">
    <property type="protein sequence ID" value="GIJ47211.1"/>
    <property type="molecule type" value="Genomic_DNA"/>
</dbReference>
<dbReference type="PANTHER" id="PTHR43000">
    <property type="entry name" value="DTDP-D-GLUCOSE 4,6-DEHYDRATASE-RELATED"/>
    <property type="match status" value="1"/>
</dbReference>
<evidence type="ECO:0000256" key="1">
    <source>
        <dbReference type="ARBA" id="ARBA00007637"/>
    </source>
</evidence>
<organism evidence="3 4">
    <name type="scientific">Virgisporangium aliadipatigenens</name>
    <dbReference type="NCBI Taxonomy" id="741659"/>
    <lineage>
        <taxon>Bacteria</taxon>
        <taxon>Bacillati</taxon>
        <taxon>Actinomycetota</taxon>
        <taxon>Actinomycetes</taxon>
        <taxon>Micromonosporales</taxon>
        <taxon>Micromonosporaceae</taxon>
        <taxon>Virgisporangium</taxon>
    </lineage>
</organism>
<proteinExistence type="inferred from homology"/>
<evidence type="ECO:0000313" key="3">
    <source>
        <dbReference type="EMBL" id="GIJ47211.1"/>
    </source>
</evidence>
<feature type="domain" description="NAD-dependent epimerase/dehydratase" evidence="2">
    <location>
        <begin position="8"/>
        <end position="281"/>
    </location>
</feature>
<gene>
    <name evidence="3" type="ORF">Val02_40970</name>
</gene>
<dbReference type="AlphaFoldDB" id="A0A8J3YNU0"/>
<dbReference type="Proteomes" id="UP000619260">
    <property type="component" value="Unassembled WGS sequence"/>
</dbReference>
<reference evidence="3" key="1">
    <citation type="submission" date="2021-01" db="EMBL/GenBank/DDBJ databases">
        <title>Whole genome shotgun sequence of Virgisporangium aliadipatigenens NBRC 105644.</title>
        <authorList>
            <person name="Komaki H."/>
            <person name="Tamura T."/>
        </authorList>
    </citation>
    <scope>NUCLEOTIDE SEQUENCE</scope>
    <source>
        <strain evidence="3">NBRC 105644</strain>
    </source>
</reference>
<dbReference type="Pfam" id="PF01370">
    <property type="entry name" value="Epimerase"/>
    <property type="match status" value="1"/>
</dbReference>
<dbReference type="SUPFAM" id="SSF51735">
    <property type="entry name" value="NAD(P)-binding Rossmann-fold domains"/>
    <property type="match status" value="1"/>
</dbReference>
<dbReference type="Gene3D" id="3.40.50.720">
    <property type="entry name" value="NAD(P)-binding Rossmann-like Domain"/>
    <property type="match status" value="1"/>
</dbReference>
<comment type="similarity">
    <text evidence="1">Belongs to the NAD(P)-dependent epimerase/dehydratase family.</text>
</comment>
<name>A0A8J3YNU0_9ACTN</name>